<sequence length="440" mass="48070">MDAIDPDKLFRKTAWHILPVLMLGFFLAYLDRVNVGFAKLEMAPALGFSDGVYGFGAGVFFLGYFLFEVPSNAILHRVGARRWISRIMLTWGLISALTIFIQTPTQFYVMRFLLGLAEAGFAPGVIYYTSQWFPAAYRGRAWSIYYTSLGLAGAAGGVMSGLILSKMSGIGHLASWQWLILLEAVPTLLLGVYIFFFLNERIATAKWLSAHEKQYLTDVLAQENRQKLSIGFGKLMRNRKLWLLIFIYFSYNSALYAISFWTPTLVQSMGVRDQWSIGLFSALPALCATVSMVVFGYSSDRCRERRWHLVTAFSMAATGLLIVVWARHPALGIAGLCLASMGAMSVPTLFWNIPTAMLAGATAAAGIATINATGNLAGFLSPYMIGYVKETTGRADIGMFVIVGLLCLGIVGLLRTPKQTASVSGVPISGTGLNVEGTAN</sequence>
<dbReference type="PANTHER" id="PTHR43791">
    <property type="entry name" value="PERMEASE-RELATED"/>
    <property type="match status" value="1"/>
</dbReference>
<dbReference type="InterPro" id="IPR036259">
    <property type="entry name" value="MFS_trans_sf"/>
</dbReference>
<feature type="transmembrane region" description="Helical" evidence="6">
    <location>
        <begin position="274"/>
        <end position="295"/>
    </location>
</feature>
<feature type="transmembrane region" description="Helical" evidence="6">
    <location>
        <begin position="307"/>
        <end position="326"/>
    </location>
</feature>
<dbReference type="PANTHER" id="PTHR43791:SF36">
    <property type="entry name" value="TRANSPORTER, PUTATIVE (AFU_ORTHOLOGUE AFUA_6G08340)-RELATED"/>
    <property type="match status" value="1"/>
</dbReference>
<gene>
    <name evidence="8" type="ORF">PI93_012415</name>
</gene>
<dbReference type="Pfam" id="PF07690">
    <property type="entry name" value="MFS_1"/>
    <property type="match status" value="1"/>
</dbReference>
<feature type="transmembrane region" description="Helical" evidence="6">
    <location>
        <begin position="83"/>
        <end position="102"/>
    </location>
</feature>
<accession>A0ABX6HRR0</accession>
<feature type="transmembrane region" description="Helical" evidence="6">
    <location>
        <begin position="108"/>
        <end position="130"/>
    </location>
</feature>
<feature type="transmembrane region" description="Helical" evidence="6">
    <location>
        <begin position="176"/>
        <end position="198"/>
    </location>
</feature>
<dbReference type="PROSITE" id="PS50850">
    <property type="entry name" value="MFS"/>
    <property type="match status" value="1"/>
</dbReference>
<reference evidence="8 9" key="1">
    <citation type="journal article" date="2015" name="Genome Announc.">
        <title>Genome Sequences of Two Pandoraea pnomenusa Isolates Recovered 11 Months Apart from a Cystic Fibrosis Patient.</title>
        <authorList>
            <person name="Ee R."/>
            <person name="Ambrose M."/>
            <person name="Lazenby J."/>
            <person name="Williams P."/>
            <person name="Chan K.G."/>
            <person name="Roddam L."/>
        </authorList>
    </citation>
    <scope>NUCLEOTIDE SEQUENCE [LARGE SCALE GENOMIC DNA]</scope>
    <source>
        <strain evidence="8 9">6399</strain>
    </source>
</reference>
<feature type="transmembrane region" description="Helical" evidence="6">
    <location>
        <begin position="397"/>
        <end position="414"/>
    </location>
</feature>
<dbReference type="CDD" id="cd17319">
    <property type="entry name" value="MFS_ExuT_GudP_like"/>
    <property type="match status" value="1"/>
</dbReference>
<evidence type="ECO:0000256" key="6">
    <source>
        <dbReference type="SAM" id="Phobius"/>
    </source>
</evidence>
<evidence type="ECO:0000256" key="1">
    <source>
        <dbReference type="ARBA" id="ARBA00004141"/>
    </source>
</evidence>
<feature type="transmembrane region" description="Helical" evidence="6">
    <location>
        <begin position="12"/>
        <end position="31"/>
    </location>
</feature>
<evidence type="ECO:0000256" key="3">
    <source>
        <dbReference type="ARBA" id="ARBA00022692"/>
    </source>
</evidence>
<evidence type="ECO:0000256" key="5">
    <source>
        <dbReference type="ARBA" id="ARBA00023136"/>
    </source>
</evidence>
<evidence type="ECO:0000256" key="4">
    <source>
        <dbReference type="ARBA" id="ARBA00022989"/>
    </source>
</evidence>
<keyword evidence="3 6" id="KW-0812">Transmembrane</keyword>
<evidence type="ECO:0000259" key="7">
    <source>
        <dbReference type="PROSITE" id="PS50850"/>
    </source>
</evidence>
<feature type="transmembrane region" description="Helical" evidence="6">
    <location>
        <begin position="51"/>
        <end position="71"/>
    </location>
</feature>
<keyword evidence="4 6" id="KW-1133">Transmembrane helix</keyword>
<dbReference type="SUPFAM" id="SSF103473">
    <property type="entry name" value="MFS general substrate transporter"/>
    <property type="match status" value="1"/>
</dbReference>
<dbReference type="RefSeq" id="WP_080759220.1">
    <property type="nucleotide sequence ID" value="NZ_CP047385.1"/>
</dbReference>
<feature type="transmembrane region" description="Helical" evidence="6">
    <location>
        <begin position="363"/>
        <end position="385"/>
    </location>
</feature>
<organism evidence="8 9">
    <name type="scientific">Pandoraea fibrosis</name>
    <dbReference type="NCBI Taxonomy" id="1891094"/>
    <lineage>
        <taxon>Bacteria</taxon>
        <taxon>Pseudomonadati</taxon>
        <taxon>Pseudomonadota</taxon>
        <taxon>Betaproteobacteria</taxon>
        <taxon>Burkholderiales</taxon>
        <taxon>Burkholderiaceae</taxon>
        <taxon>Pandoraea</taxon>
    </lineage>
</organism>
<dbReference type="InterPro" id="IPR011701">
    <property type="entry name" value="MFS"/>
</dbReference>
<dbReference type="Proteomes" id="UP000035080">
    <property type="component" value="Chromosome"/>
</dbReference>
<dbReference type="EMBL" id="CP047385">
    <property type="protein sequence ID" value="QHF13353.1"/>
    <property type="molecule type" value="Genomic_DNA"/>
</dbReference>
<evidence type="ECO:0000256" key="2">
    <source>
        <dbReference type="ARBA" id="ARBA00022448"/>
    </source>
</evidence>
<evidence type="ECO:0000313" key="9">
    <source>
        <dbReference type="Proteomes" id="UP000035080"/>
    </source>
</evidence>
<keyword evidence="2" id="KW-0813">Transport</keyword>
<feature type="transmembrane region" description="Helical" evidence="6">
    <location>
        <begin position="142"/>
        <end position="164"/>
    </location>
</feature>
<dbReference type="Gene3D" id="1.20.1250.20">
    <property type="entry name" value="MFS general substrate transporter like domains"/>
    <property type="match status" value="2"/>
</dbReference>
<dbReference type="InterPro" id="IPR020846">
    <property type="entry name" value="MFS_dom"/>
</dbReference>
<name>A0ABX6HRR0_9BURK</name>
<keyword evidence="5 6" id="KW-0472">Membrane</keyword>
<feature type="transmembrane region" description="Helical" evidence="6">
    <location>
        <begin position="241"/>
        <end position="262"/>
    </location>
</feature>
<feature type="domain" description="Major facilitator superfamily (MFS) profile" evidence="7">
    <location>
        <begin position="17"/>
        <end position="421"/>
    </location>
</feature>
<evidence type="ECO:0000313" key="8">
    <source>
        <dbReference type="EMBL" id="QHF13353.1"/>
    </source>
</evidence>
<protein>
    <submittedName>
        <fullName evidence="8">MFS transporter</fullName>
    </submittedName>
</protein>
<comment type="subcellular location">
    <subcellularLocation>
        <location evidence="1">Membrane</location>
        <topology evidence="1">Multi-pass membrane protein</topology>
    </subcellularLocation>
</comment>
<keyword evidence="9" id="KW-1185">Reference proteome</keyword>
<proteinExistence type="predicted"/>
<feature type="transmembrane region" description="Helical" evidence="6">
    <location>
        <begin position="332"/>
        <end position="351"/>
    </location>
</feature>